<dbReference type="EMBL" id="DVMV01000009">
    <property type="protein sequence ID" value="HIU44864.1"/>
    <property type="molecule type" value="Genomic_DNA"/>
</dbReference>
<dbReference type="Proteomes" id="UP000824070">
    <property type="component" value="Unassembled WGS sequence"/>
</dbReference>
<protein>
    <submittedName>
        <fullName evidence="4">InlB B-repeat-containing protein</fullName>
    </submittedName>
</protein>
<comment type="caution">
    <text evidence="4">The sequence shown here is derived from an EMBL/GenBank/DDBJ whole genome shotgun (WGS) entry which is preliminary data.</text>
</comment>
<evidence type="ECO:0000256" key="3">
    <source>
        <dbReference type="SAM" id="SignalP"/>
    </source>
</evidence>
<dbReference type="AlphaFoldDB" id="A0A9D1LN07"/>
<dbReference type="Pfam" id="PF09479">
    <property type="entry name" value="Flg_new"/>
    <property type="match status" value="1"/>
</dbReference>
<dbReference type="InterPro" id="IPR042229">
    <property type="entry name" value="Listeria/Bacterioides_rpt_sf"/>
</dbReference>
<accession>A0A9D1LN07</accession>
<reference evidence="4" key="2">
    <citation type="journal article" date="2021" name="PeerJ">
        <title>Extensive microbial diversity within the chicken gut microbiome revealed by metagenomics and culture.</title>
        <authorList>
            <person name="Gilroy R."/>
            <person name="Ravi A."/>
            <person name="Getino M."/>
            <person name="Pursley I."/>
            <person name="Horton D.L."/>
            <person name="Alikhan N.F."/>
            <person name="Baker D."/>
            <person name="Gharbi K."/>
            <person name="Hall N."/>
            <person name="Watson M."/>
            <person name="Adriaenssens E.M."/>
            <person name="Foster-Nyarko E."/>
            <person name="Jarju S."/>
            <person name="Secka A."/>
            <person name="Antonio M."/>
            <person name="Oren A."/>
            <person name="Chaudhuri R.R."/>
            <person name="La Ragione R."/>
            <person name="Hildebrand F."/>
            <person name="Pallen M.J."/>
        </authorList>
    </citation>
    <scope>NUCLEOTIDE SEQUENCE</scope>
    <source>
        <strain evidence="4">ChiGjej1B1-22543</strain>
    </source>
</reference>
<feature type="region of interest" description="Disordered" evidence="2">
    <location>
        <begin position="23"/>
        <end position="67"/>
    </location>
</feature>
<evidence type="ECO:0000256" key="2">
    <source>
        <dbReference type="SAM" id="MobiDB-lite"/>
    </source>
</evidence>
<feature type="compositionally biased region" description="Low complexity" evidence="2">
    <location>
        <begin position="32"/>
        <end position="65"/>
    </location>
</feature>
<dbReference type="PROSITE" id="PS51257">
    <property type="entry name" value="PROKAR_LIPOPROTEIN"/>
    <property type="match status" value="1"/>
</dbReference>
<name>A0A9D1LN07_9FIRM</name>
<reference evidence="4" key="1">
    <citation type="submission" date="2020-10" db="EMBL/GenBank/DDBJ databases">
        <authorList>
            <person name="Gilroy R."/>
        </authorList>
    </citation>
    <scope>NUCLEOTIDE SEQUENCE</scope>
    <source>
        <strain evidence="4">ChiGjej1B1-22543</strain>
    </source>
</reference>
<proteinExistence type="predicted"/>
<dbReference type="Gene3D" id="2.60.40.4270">
    <property type="entry name" value="Listeria-Bacteroides repeat domain"/>
    <property type="match status" value="1"/>
</dbReference>
<dbReference type="Gene3D" id="2.60.40.3620">
    <property type="match status" value="1"/>
</dbReference>
<organism evidence="4 5">
    <name type="scientific">Candidatus Alloenteromonas pullicola</name>
    <dbReference type="NCBI Taxonomy" id="2840784"/>
    <lineage>
        <taxon>Bacteria</taxon>
        <taxon>Bacillati</taxon>
        <taxon>Bacillota</taxon>
        <taxon>Bacillota incertae sedis</taxon>
        <taxon>Candidatus Alloenteromonas</taxon>
    </lineage>
</organism>
<comment type="subcellular location">
    <subcellularLocation>
        <location evidence="1">Cell envelope</location>
    </subcellularLocation>
</comment>
<evidence type="ECO:0000313" key="5">
    <source>
        <dbReference type="Proteomes" id="UP000824070"/>
    </source>
</evidence>
<feature type="chain" id="PRO_5038932815" evidence="3">
    <location>
        <begin position="22"/>
        <end position="720"/>
    </location>
</feature>
<gene>
    <name evidence="4" type="ORF">IAC52_01015</name>
</gene>
<dbReference type="InterPro" id="IPR013378">
    <property type="entry name" value="InlB-like_B-rpt"/>
</dbReference>
<feature type="signal peptide" evidence="3">
    <location>
        <begin position="1"/>
        <end position="21"/>
    </location>
</feature>
<evidence type="ECO:0000313" key="4">
    <source>
        <dbReference type="EMBL" id="HIU44864.1"/>
    </source>
</evidence>
<dbReference type="GO" id="GO:0030313">
    <property type="term" value="C:cell envelope"/>
    <property type="evidence" value="ECO:0007669"/>
    <property type="project" value="UniProtKB-SubCell"/>
</dbReference>
<keyword evidence="3" id="KW-0732">Signal</keyword>
<evidence type="ECO:0000256" key="1">
    <source>
        <dbReference type="ARBA" id="ARBA00004196"/>
    </source>
</evidence>
<sequence length="720" mass="78298">MKNRILILPLALLGLGLAACSPEPSVSHSSIQDGTDSTQASSSQQPTSSSSSTGSEPSSDSSSSTEPDRLTFTIYFHSNGGTEVEPETVFEGDLATEPEDPILDGFTFDAWYEDKALTKPFDFLTPIHSDWHLYAGYTEEGATVVDPEPFTLYFRDASWWSTDGAKAFAKLGSEGEDYGAEMENLRFCNDEYQGVGYNYYKVDIPDVNATPTLTIYRMGLTEGLLSYWGAYTATIDLTERGEHNLYDIKSTEATWDGPVEGVWGDYDPNDLGNPDAPEPPINTDEVYLKGSFNGWSEDDSYKLEGDPEAKGIYSISDVYMPEGSAFKVHDVTNSIWAGYSLITADSPVKEELTSDADGNAVTLMEGTYDIIYGRGEGGAYLTISGDLKEPVTYSLLVGDDSRPMRKTSEQASIEQTLLLQGDEFTISSSEGDSYGYADLSAAIEQIEEGEGGAIKALQEGYYTISLSFGAMEIGVEYVGAEKATTDIYFSSPNWWNQAGAATYVQLDSEPEQKMAELRFCPTVSTVEGYKYWSISIDDIDQYSTITFLRCSASGEDWGARTGAISLDERGENDLYDCSLATEAWYGDGNLTVGSWAAYDPNDRGNVDAPEPIRETYLIGSGSWIGEGDEFTIASGIKMEANTATEVKLLGLALEAGDEFAISDLGTTYGFSALKSNELVGTALKEGADGQVVVEEEGTYDFYFDFNSASSGAQSLWVARL</sequence>